<dbReference type="Gene3D" id="2.10.25.10">
    <property type="entry name" value="Laminin"/>
    <property type="match status" value="2"/>
</dbReference>
<dbReference type="SMART" id="SM00181">
    <property type="entry name" value="EGF"/>
    <property type="match status" value="2"/>
</dbReference>
<dbReference type="SUPFAM" id="SSF57196">
    <property type="entry name" value="EGF/Laminin"/>
    <property type="match status" value="1"/>
</dbReference>
<dbReference type="InterPro" id="IPR000742">
    <property type="entry name" value="EGF"/>
</dbReference>
<keyword evidence="4" id="KW-1185">Reference proteome</keyword>
<organism evidence="3 4">
    <name type="scientific">Holothuria leucospilota</name>
    <name type="common">Black long sea cucumber</name>
    <name type="synonym">Mertensiothuria leucospilota</name>
    <dbReference type="NCBI Taxonomy" id="206669"/>
    <lineage>
        <taxon>Eukaryota</taxon>
        <taxon>Metazoa</taxon>
        <taxon>Echinodermata</taxon>
        <taxon>Eleutherozoa</taxon>
        <taxon>Echinozoa</taxon>
        <taxon>Holothuroidea</taxon>
        <taxon>Aspidochirotacea</taxon>
        <taxon>Aspidochirotida</taxon>
        <taxon>Holothuriidae</taxon>
        <taxon>Holothuria</taxon>
    </lineage>
</organism>
<dbReference type="Proteomes" id="UP001152320">
    <property type="component" value="Chromosome 8"/>
</dbReference>
<reference evidence="3" key="1">
    <citation type="submission" date="2021-10" db="EMBL/GenBank/DDBJ databases">
        <title>Tropical sea cucumber genome reveals ecological adaptation and Cuvierian tubules defense mechanism.</title>
        <authorList>
            <person name="Chen T."/>
        </authorList>
    </citation>
    <scope>NUCLEOTIDE SEQUENCE</scope>
    <source>
        <strain evidence="3">Nanhai2018</strain>
        <tissue evidence="3">Muscle</tissue>
    </source>
</reference>
<dbReference type="PROSITE" id="PS50026">
    <property type="entry name" value="EGF_3"/>
    <property type="match status" value="1"/>
</dbReference>
<feature type="domain" description="EGF-like" evidence="2">
    <location>
        <begin position="7"/>
        <end position="46"/>
    </location>
</feature>
<dbReference type="OrthoDB" id="8895699at2759"/>
<dbReference type="FunFam" id="2.10.25.10:FF:000424">
    <property type="entry name" value="Delta and Notch-like epidermal growth factor-related receptor"/>
    <property type="match status" value="1"/>
</dbReference>
<sequence>MYLCFAGINPCSANPCRNGGFCTISPTNCSEFMCICPDCFTGPTCELAVDHGTCLKLFCPHSSVQDPCSNHACQNDAECVPVPGSCTEYKCACTSGCSTGPFCEIRKFIIL</sequence>
<evidence type="ECO:0000313" key="4">
    <source>
        <dbReference type="Proteomes" id="UP001152320"/>
    </source>
</evidence>
<proteinExistence type="predicted"/>
<dbReference type="EMBL" id="JAIZAY010000008">
    <property type="protein sequence ID" value="KAJ8037737.1"/>
    <property type="molecule type" value="Genomic_DNA"/>
</dbReference>
<dbReference type="AlphaFoldDB" id="A0A9Q1H6U3"/>
<gene>
    <name evidence="3" type="ORF">HOLleu_18630</name>
</gene>
<feature type="disulfide bond" evidence="1">
    <location>
        <begin position="36"/>
        <end position="45"/>
    </location>
</feature>
<keyword evidence="1" id="KW-0245">EGF-like domain</keyword>
<evidence type="ECO:0000259" key="2">
    <source>
        <dbReference type="PROSITE" id="PS50026"/>
    </source>
</evidence>
<evidence type="ECO:0000256" key="1">
    <source>
        <dbReference type="PROSITE-ProRule" id="PRU00076"/>
    </source>
</evidence>
<comment type="caution">
    <text evidence="1">Lacks conserved residue(s) required for the propagation of feature annotation.</text>
</comment>
<evidence type="ECO:0000313" key="3">
    <source>
        <dbReference type="EMBL" id="KAJ8037737.1"/>
    </source>
</evidence>
<protein>
    <submittedName>
        <fullName evidence="3">Protocadherin Fat 3</fullName>
    </submittedName>
</protein>
<accession>A0A9Q1H6U3</accession>
<dbReference type="PROSITE" id="PS00022">
    <property type="entry name" value="EGF_1"/>
    <property type="match status" value="1"/>
</dbReference>
<keyword evidence="1" id="KW-1015">Disulfide bond</keyword>
<comment type="caution">
    <text evidence="3">The sequence shown here is derived from an EMBL/GenBank/DDBJ whole genome shotgun (WGS) entry which is preliminary data.</text>
</comment>
<name>A0A9Q1H6U3_HOLLE</name>